<feature type="transmembrane region" description="Helical" evidence="2">
    <location>
        <begin position="55"/>
        <end position="74"/>
    </location>
</feature>
<protein>
    <submittedName>
        <fullName evidence="3">Uncharacterized protein</fullName>
    </submittedName>
</protein>
<proteinExistence type="predicted"/>
<dbReference type="AlphaFoldDB" id="A0A7S3V7Z4"/>
<dbReference type="Pfam" id="PF09612">
    <property type="entry name" value="HtrL_YibB"/>
    <property type="match status" value="1"/>
</dbReference>
<sequence length="462" mass="53300">MLRRKIPEILKRNKHRVFLHQETDTGDSRDPESGCHRQRLSSTGGKCRSKKRKMAFALLLASSIIVGIVVRKSLPVHYYNLSEEKNDGDLVVPKIEETHAVKKTNIKIKGPEDERVKMLVDELQSLVPDRIKSRYASLPSPPWPQLDHRISKAVLNGDLIGFNPSKPLAEMHKNTIVTAYYEFTSKHSPGEYERWFERILGASEPMIIFLEPGSRWVDFVAKKRTHAPTILAQISFGEGIMSTTFTKDFWDFMFSIDTEAKVHRGSNVYKVWNEKLIYMYAATMLNPFETPGFAWMDAGYFRQITPELGKPIIKVNITEDGIGENELVLLHVRDDPISAVARVNIAGNAFLGTSDSFLNFYPKYYETFWDWISIEKFIGSDQFVMTETCRRFRSHCHPFFPGSFRQWFAMWEMMQGKKDYVTVSKKYIFEDKPTSIKEVPNGKRVTYCKGEIVTFETNEPVC</sequence>
<gene>
    <name evidence="3" type="ORF">CDEB00056_LOCUS8262</name>
</gene>
<organism evidence="3">
    <name type="scientific">Chaetoceros debilis</name>
    <dbReference type="NCBI Taxonomy" id="122233"/>
    <lineage>
        <taxon>Eukaryota</taxon>
        <taxon>Sar</taxon>
        <taxon>Stramenopiles</taxon>
        <taxon>Ochrophyta</taxon>
        <taxon>Bacillariophyta</taxon>
        <taxon>Coscinodiscophyceae</taxon>
        <taxon>Chaetocerotophycidae</taxon>
        <taxon>Chaetocerotales</taxon>
        <taxon>Chaetocerotaceae</taxon>
        <taxon>Chaetoceros</taxon>
    </lineage>
</organism>
<feature type="region of interest" description="Disordered" evidence="1">
    <location>
        <begin position="20"/>
        <end position="46"/>
    </location>
</feature>
<feature type="compositionally biased region" description="Basic and acidic residues" evidence="1">
    <location>
        <begin position="20"/>
        <end position="35"/>
    </location>
</feature>
<accession>A0A7S3V7Z4</accession>
<dbReference type="EMBL" id="HBIO01010670">
    <property type="protein sequence ID" value="CAE0463421.1"/>
    <property type="molecule type" value="Transcribed_RNA"/>
</dbReference>
<dbReference type="InterPro" id="IPR011735">
    <property type="entry name" value="WlaTC/HtrL_glycosyltransf"/>
</dbReference>
<evidence type="ECO:0000256" key="1">
    <source>
        <dbReference type="SAM" id="MobiDB-lite"/>
    </source>
</evidence>
<evidence type="ECO:0000313" key="3">
    <source>
        <dbReference type="EMBL" id="CAE0463421.1"/>
    </source>
</evidence>
<keyword evidence="2" id="KW-0812">Transmembrane</keyword>
<name>A0A7S3V7Z4_9STRA</name>
<keyword evidence="2" id="KW-1133">Transmembrane helix</keyword>
<evidence type="ECO:0000256" key="2">
    <source>
        <dbReference type="SAM" id="Phobius"/>
    </source>
</evidence>
<reference evidence="3" key="1">
    <citation type="submission" date="2021-01" db="EMBL/GenBank/DDBJ databases">
        <authorList>
            <person name="Corre E."/>
            <person name="Pelletier E."/>
            <person name="Niang G."/>
            <person name="Scheremetjew M."/>
            <person name="Finn R."/>
            <person name="Kale V."/>
            <person name="Holt S."/>
            <person name="Cochrane G."/>
            <person name="Meng A."/>
            <person name="Brown T."/>
            <person name="Cohen L."/>
        </authorList>
    </citation>
    <scope>NUCLEOTIDE SEQUENCE</scope>
    <source>
        <strain evidence="3">MM31A-1</strain>
    </source>
</reference>
<keyword evidence="2" id="KW-0472">Membrane</keyword>